<name>A0AAV2WGA0_MYCNE</name>
<evidence type="ECO:0000313" key="2">
    <source>
        <dbReference type="EMBL" id="CDQ43189.1"/>
    </source>
</evidence>
<dbReference type="RefSeq" id="WP_158631993.1">
    <property type="nucleotide sequence ID" value="NZ_LK021337.1"/>
</dbReference>
<feature type="compositionally biased region" description="Basic and acidic residues" evidence="1">
    <location>
        <begin position="47"/>
        <end position="56"/>
    </location>
</feature>
<dbReference type="Proteomes" id="UP000028864">
    <property type="component" value="Unassembled WGS sequence"/>
</dbReference>
<proteinExistence type="predicted"/>
<dbReference type="AlphaFoldDB" id="A0AAV2WGA0"/>
<accession>A0AAV2WGA0</accession>
<organism evidence="2 3">
    <name type="scientific">Mycolicibacterium neoaurum</name>
    <name type="common">Mycobacterium neoaurum</name>
    <dbReference type="NCBI Taxonomy" id="1795"/>
    <lineage>
        <taxon>Bacteria</taxon>
        <taxon>Bacillati</taxon>
        <taxon>Actinomycetota</taxon>
        <taxon>Actinomycetes</taxon>
        <taxon>Mycobacteriales</taxon>
        <taxon>Mycobacteriaceae</taxon>
        <taxon>Mycolicibacterium</taxon>
    </lineage>
</organism>
<sequence>MSAKAKRDRLNSRRDKLIQTLRDTGMSEDEIAAELGVISLNQAVGQRDSEKREAPAKSDVAVVESSPDGQIEDDGIIDAEIVETLNLPALIDGESERMERGFHAYPSKPNRTPDGQSTNPAAVAQHDSMLERNAERRCTATNAKGNRCRKIAIMGSSVCRNHGGSARQVVTKARVRVEMASNRLMGKLIEVAFDDTKPAAVQLDAIKDSLNRAGLKPREQVEVGPITAAEEIFSDIFTGTRAESRRARGFESPDHEIDSSNLVDHVLGSPSPPALVDDYADHADYGRYADSDRPPAPQARDARSHRQSHQPGSHIVGEDALRIAADQRALPRGESD</sequence>
<dbReference type="EMBL" id="LK021337">
    <property type="protein sequence ID" value="CDQ43189.1"/>
    <property type="molecule type" value="Genomic_DNA"/>
</dbReference>
<feature type="compositionally biased region" description="Basic and acidic residues" evidence="1">
    <location>
        <begin position="279"/>
        <end position="293"/>
    </location>
</feature>
<evidence type="ECO:0000313" key="3">
    <source>
        <dbReference type="Proteomes" id="UP000028864"/>
    </source>
</evidence>
<feature type="compositionally biased region" description="Basic and acidic residues" evidence="1">
    <location>
        <begin position="245"/>
        <end position="258"/>
    </location>
</feature>
<reference evidence="2" key="2">
    <citation type="submission" date="2015-09" db="EMBL/GenBank/DDBJ databases">
        <title>Draft genome sequence of Mycobacterium neoaurum DSM 44074.</title>
        <authorList>
            <person name="Croce O."/>
            <person name="Robert C."/>
            <person name="Raoult D."/>
            <person name="Drancourt M."/>
        </authorList>
    </citation>
    <scope>NUCLEOTIDE SEQUENCE</scope>
    <source>
        <strain evidence="2">DSM 44074</strain>
    </source>
</reference>
<evidence type="ECO:0000256" key="1">
    <source>
        <dbReference type="SAM" id="MobiDB-lite"/>
    </source>
</evidence>
<feature type="region of interest" description="Disordered" evidence="1">
    <location>
        <begin position="245"/>
        <end position="321"/>
    </location>
</feature>
<reference evidence="2" key="1">
    <citation type="submission" date="2014-05" db="EMBL/GenBank/DDBJ databases">
        <authorList>
            <person name="Urmite Genomes"/>
        </authorList>
    </citation>
    <scope>NUCLEOTIDE SEQUENCE</scope>
    <source>
        <strain evidence="2">DSM 44074</strain>
    </source>
</reference>
<gene>
    <name evidence="2" type="ORF">BN1047_01052</name>
</gene>
<protein>
    <submittedName>
        <fullName evidence="2">Uncharacterized protein</fullName>
    </submittedName>
</protein>
<feature type="region of interest" description="Disordered" evidence="1">
    <location>
        <begin position="43"/>
        <end position="72"/>
    </location>
</feature>